<protein>
    <submittedName>
        <fullName evidence="1">Uncharacterized protein</fullName>
    </submittedName>
</protein>
<organism evidence="1 2">
    <name type="scientific">Austropuccinia psidii MF-1</name>
    <dbReference type="NCBI Taxonomy" id="1389203"/>
    <lineage>
        <taxon>Eukaryota</taxon>
        <taxon>Fungi</taxon>
        <taxon>Dikarya</taxon>
        <taxon>Basidiomycota</taxon>
        <taxon>Pucciniomycotina</taxon>
        <taxon>Pucciniomycetes</taxon>
        <taxon>Pucciniales</taxon>
        <taxon>Sphaerophragmiaceae</taxon>
        <taxon>Austropuccinia</taxon>
    </lineage>
</organism>
<proteinExistence type="predicted"/>
<sequence>MQKIKNTGGICEGLDGTSRVGEAKSTSEDLHYAPLLNQAGTLDLEEFHPLPSSSFRRSDEPQTLPALEGVGRIDHTPAIATSTEIQRPLKYFLQNAIYLNDSFLKQVQRLKTPIFFLTYVLPFEKKFGMMSVSGKCSLLTDTFKSFSAKDVSPTEIELKMWIQSIAKVMHSQESDRIQDLRVEIQVLVELSNHLIWASKAQTNSPQQISLEAFNSLYKDLYTRLEKKPEAWRETNWSEQLPWSKYLLNGEPDLFKNPEKVEALRQELSADEFIGYKFKAALAGANYQFGDWLFKDAVQKLFEIVEDEMLTQKSNQGIRTPPRRINFDTWEKRTAASTALWFLHQAAFRNEAIEFTDASRHYIIHNVFFRVLAFSDNYLHPHYRQLATSIDAAARSASEASRPGSLGPAFKHPNYQQLPTKDDAALARGTSLQEPTFLDRMWVPSYRSS</sequence>
<name>A0A9Q3BV09_9BASI</name>
<dbReference type="EMBL" id="AVOT02003255">
    <property type="protein sequence ID" value="MBW0472949.1"/>
    <property type="molecule type" value="Genomic_DNA"/>
</dbReference>
<keyword evidence="2" id="KW-1185">Reference proteome</keyword>
<gene>
    <name evidence="1" type="ORF">O181_012664</name>
</gene>
<accession>A0A9Q3BV09</accession>
<comment type="caution">
    <text evidence="1">The sequence shown here is derived from an EMBL/GenBank/DDBJ whole genome shotgun (WGS) entry which is preliminary data.</text>
</comment>
<evidence type="ECO:0000313" key="1">
    <source>
        <dbReference type="EMBL" id="MBW0472949.1"/>
    </source>
</evidence>
<evidence type="ECO:0000313" key="2">
    <source>
        <dbReference type="Proteomes" id="UP000765509"/>
    </source>
</evidence>
<reference evidence="1" key="1">
    <citation type="submission" date="2021-03" db="EMBL/GenBank/DDBJ databases">
        <title>Draft genome sequence of rust myrtle Austropuccinia psidii MF-1, a brazilian biotype.</title>
        <authorList>
            <person name="Quecine M.C."/>
            <person name="Pachon D.M.R."/>
            <person name="Bonatelli M.L."/>
            <person name="Correr F.H."/>
            <person name="Franceschini L.M."/>
            <person name="Leite T.F."/>
            <person name="Margarido G.R.A."/>
            <person name="Almeida C.A."/>
            <person name="Ferrarezi J.A."/>
            <person name="Labate C.A."/>
        </authorList>
    </citation>
    <scope>NUCLEOTIDE SEQUENCE</scope>
    <source>
        <strain evidence="1">MF-1</strain>
    </source>
</reference>
<dbReference type="AlphaFoldDB" id="A0A9Q3BV09"/>
<dbReference type="Proteomes" id="UP000765509">
    <property type="component" value="Unassembled WGS sequence"/>
</dbReference>